<evidence type="ECO:0000313" key="1">
    <source>
        <dbReference type="EMBL" id="BCB28246.1"/>
    </source>
</evidence>
<dbReference type="KEGG" id="slac:SKTS_31320"/>
<sequence>MTVLTDLYAAAGRAGLLTPAVIGGAEVLVDFRAPDVEVLDGLGLSSDYAIRYPVEATILDSGHELVIGGVTYRVREVRAIGDGSECRATLTRL</sequence>
<evidence type="ECO:0000313" key="2">
    <source>
        <dbReference type="Proteomes" id="UP000502260"/>
    </source>
</evidence>
<proteinExistence type="predicted"/>
<dbReference type="AlphaFoldDB" id="A0A6F8VGU9"/>
<dbReference type="RefSeq" id="WP_173067295.1">
    <property type="nucleotide sequence ID" value="NZ_AP022853.1"/>
</dbReference>
<dbReference type="EMBL" id="AP022853">
    <property type="protein sequence ID" value="BCB28246.1"/>
    <property type="molecule type" value="Genomic_DNA"/>
</dbReference>
<name>A0A6F8VGU9_9PROT</name>
<dbReference type="Proteomes" id="UP000502260">
    <property type="component" value="Chromosome"/>
</dbReference>
<keyword evidence="2" id="KW-1185">Reference proteome</keyword>
<organism evidence="1 2">
    <name type="scientific">Sulfurimicrobium lacus</name>
    <dbReference type="NCBI Taxonomy" id="2715678"/>
    <lineage>
        <taxon>Bacteria</taxon>
        <taxon>Pseudomonadati</taxon>
        <taxon>Pseudomonadota</taxon>
        <taxon>Betaproteobacteria</taxon>
        <taxon>Nitrosomonadales</taxon>
        <taxon>Sulfuricellaceae</taxon>
        <taxon>Sulfurimicrobium</taxon>
    </lineage>
</organism>
<protein>
    <submittedName>
        <fullName evidence="1">Uncharacterized protein</fullName>
    </submittedName>
</protein>
<accession>A0A6F8VGU9</accession>
<gene>
    <name evidence="1" type="ORF">SKTS_31320</name>
</gene>
<dbReference type="GO" id="GO:0019068">
    <property type="term" value="P:virion assembly"/>
    <property type="evidence" value="ECO:0007669"/>
    <property type="project" value="InterPro"/>
</dbReference>
<reference evidence="2" key="1">
    <citation type="submission" date="2020-03" db="EMBL/GenBank/DDBJ databases">
        <title>Complete genome sequence of sulfur-oxidizing bacterium skT11.</title>
        <authorList>
            <person name="Kanda M."/>
            <person name="Kojima H."/>
            <person name="Fukui M."/>
        </authorList>
    </citation>
    <scope>NUCLEOTIDE SEQUENCE [LARGE SCALE GENOMIC DNA]</scope>
    <source>
        <strain evidence="2">skT11</strain>
    </source>
</reference>